<evidence type="ECO:0000256" key="2">
    <source>
        <dbReference type="ARBA" id="ARBA00022676"/>
    </source>
</evidence>
<dbReference type="InterPro" id="IPR005150">
    <property type="entry name" value="Cellulose_synth"/>
</dbReference>
<protein>
    <submittedName>
        <fullName evidence="10">Cellulose synthase-like protein B4</fullName>
    </submittedName>
</protein>
<feature type="signal peptide" evidence="9">
    <location>
        <begin position="1"/>
        <end position="29"/>
    </location>
</feature>
<keyword evidence="3" id="KW-0808">Transferase</keyword>
<comment type="subcellular location">
    <subcellularLocation>
        <location evidence="1">Endomembrane system</location>
    </subcellularLocation>
</comment>
<accession>A0A1D1YFQ5</accession>
<evidence type="ECO:0000256" key="1">
    <source>
        <dbReference type="ARBA" id="ARBA00004308"/>
    </source>
</evidence>
<feature type="non-terminal residue" evidence="10">
    <location>
        <position position="264"/>
    </location>
</feature>
<gene>
    <name evidence="10" type="primary">CSLB4</name>
    <name evidence="10" type="ORF">g.123357</name>
</gene>
<proteinExistence type="predicted"/>
<dbReference type="GO" id="GO:0016020">
    <property type="term" value="C:membrane"/>
    <property type="evidence" value="ECO:0007669"/>
    <property type="project" value="InterPro"/>
</dbReference>
<organism evidence="10">
    <name type="scientific">Anthurium amnicola</name>
    <dbReference type="NCBI Taxonomy" id="1678845"/>
    <lineage>
        <taxon>Eukaryota</taxon>
        <taxon>Viridiplantae</taxon>
        <taxon>Streptophyta</taxon>
        <taxon>Embryophyta</taxon>
        <taxon>Tracheophyta</taxon>
        <taxon>Spermatophyta</taxon>
        <taxon>Magnoliopsida</taxon>
        <taxon>Liliopsida</taxon>
        <taxon>Araceae</taxon>
        <taxon>Pothoideae</taxon>
        <taxon>Potheae</taxon>
        <taxon>Anthurium</taxon>
    </lineage>
</organism>
<evidence type="ECO:0000256" key="9">
    <source>
        <dbReference type="SAM" id="SignalP"/>
    </source>
</evidence>
<feature type="binding site" evidence="8">
    <location>
        <position position="200"/>
    </location>
    <ligand>
        <name>UDP-alpha-D-glucose</name>
        <dbReference type="ChEBI" id="CHEBI:58885"/>
    </ligand>
</feature>
<dbReference type="EMBL" id="GDJX01014490">
    <property type="protein sequence ID" value="JAT53446.1"/>
    <property type="molecule type" value="Transcribed_RNA"/>
</dbReference>
<keyword evidence="6" id="KW-0472">Membrane</keyword>
<keyword evidence="7" id="KW-0961">Cell wall biogenesis/degradation</keyword>
<reference evidence="10" key="1">
    <citation type="submission" date="2015-07" db="EMBL/GenBank/DDBJ databases">
        <title>Transcriptome Assembly of Anthurium amnicola.</title>
        <authorList>
            <person name="Suzuki J."/>
        </authorList>
    </citation>
    <scope>NUCLEOTIDE SEQUENCE</scope>
</reference>
<feature type="chain" id="PRO_5008900160" evidence="9">
    <location>
        <begin position="30"/>
        <end position="264"/>
    </location>
</feature>
<evidence type="ECO:0000256" key="5">
    <source>
        <dbReference type="ARBA" id="ARBA00022989"/>
    </source>
</evidence>
<keyword evidence="9" id="KW-0732">Signal</keyword>
<keyword evidence="2" id="KW-0328">Glycosyltransferase</keyword>
<dbReference type="Pfam" id="PF03552">
    <property type="entry name" value="Cellulose_synt"/>
    <property type="match status" value="1"/>
</dbReference>
<sequence>MFSSVSFVWLTWYQSRFFFLLQGSPFAAASSVQASPLLALSSPPGTPATTHSSSSSSSHRCALSLPAPVSASPPSATACPPCPAPHGPSTPAPALACILANPPMPLRVPLLAPALAPPGARPPPRALARVCLPRTPRVSPLAPACPRGRLPPGPAWLPHRRPFPARSPSCPRGSRAGPRAWHDDLPAVDTFVTTADPKLEPPIVTVNTVLSLLAVEYPAHKLACYVSDDACSPITYYALEEAAEFARSWVPFCKKYNVRVRAPL</sequence>
<evidence type="ECO:0000256" key="4">
    <source>
        <dbReference type="ARBA" id="ARBA00022692"/>
    </source>
</evidence>
<dbReference type="GO" id="GO:0030244">
    <property type="term" value="P:cellulose biosynthetic process"/>
    <property type="evidence" value="ECO:0007669"/>
    <property type="project" value="InterPro"/>
</dbReference>
<dbReference type="GO" id="GO:0016760">
    <property type="term" value="F:cellulose synthase (UDP-forming) activity"/>
    <property type="evidence" value="ECO:0007669"/>
    <property type="project" value="InterPro"/>
</dbReference>
<dbReference type="AlphaFoldDB" id="A0A1D1YFQ5"/>
<feature type="binding site" evidence="8">
    <location>
        <position position="229"/>
    </location>
    <ligand>
        <name>UDP-alpha-D-glucose</name>
        <dbReference type="ChEBI" id="CHEBI:58885"/>
    </ligand>
</feature>
<evidence type="ECO:0000256" key="3">
    <source>
        <dbReference type="ARBA" id="ARBA00022679"/>
    </source>
</evidence>
<evidence type="ECO:0000256" key="6">
    <source>
        <dbReference type="ARBA" id="ARBA00023136"/>
    </source>
</evidence>
<keyword evidence="5" id="KW-1133">Transmembrane helix</keyword>
<dbReference type="GO" id="GO:0071555">
    <property type="term" value="P:cell wall organization"/>
    <property type="evidence" value="ECO:0007669"/>
    <property type="project" value="UniProtKB-KW"/>
</dbReference>
<dbReference type="PANTHER" id="PTHR13301">
    <property type="entry name" value="X-BOX TRANSCRIPTION FACTOR-RELATED"/>
    <property type="match status" value="1"/>
</dbReference>
<keyword evidence="4" id="KW-0812">Transmembrane</keyword>
<evidence type="ECO:0000256" key="8">
    <source>
        <dbReference type="PIRSR" id="PIRSR605150-2"/>
    </source>
</evidence>
<evidence type="ECO:0000313" key="10">
    <source>
        <dbReference type="EMBL" id="JAT53446.1"/>
    </source>
</evidence>
<dbReference type="GO" id="GO:0012505">
    <property type="term" value="C:endomembrane system"/>
    <property type="evidence" value="ECO:0007669"/>
    <property type="project" value="UniProtKB-SubCell"/>
</dbReference>
<name>A0A1D1YFQ5_9ARAE</name>
<evidence type="ECO:0000256" key="7">
    <source>
        <dbReference type="ARBA" id="ARBA00023316"/>
    </source>
</evidence>